<dbReference type="Proteomes" id="UP000198847">
    <property type="component" value="Unassembled WGS sequence"/>
</dbReference>
<accession>A0A1H8VGP4</accession>
<dbReference type="GO" id="GO:0003723">
    <property type="term" value="F:RNA binding"/>
    <property type="evidence" value="ECO:0007669"/>
    <property type="project" value="InterPro"/>
</dbReference>
<evidence type="ECO:0000313" key="2">
    <source>
        <dbReference type="EMBL" id="SEP14463.1"/>
    </source>
</evidence>
<evidence type="ECO:0000313" key="3">
    <source>
        <dbReference type="Proteomes" id="UP000198847"/>
    </source>
</evidence>
<dbReference type="GO" id="GO:0004540">
    <property type="term" value="F:RNA nuclease activity"/>
    <property type="evidence" value="ECO:0007669"/>
    <property type="project" value="InterPro"/>
</dbReference>
<reference evidence="2 3" key="1">
    <citation type="submission" date="2016-10" db="EMBL/GenBank/DDBJ databases">
        <authorList>
            <person name="de Groot N.N."/>
        </authorList>
    </citation>
    <scope>NUCLEOTIDE SEQUENCE [LARGE SCALE GENOMIC DNA]</scope>
    <source>
        <strain evidence="2 3">DSM 13305</strain>
    </source>
</reference>
<dbReference type="InterPro" id="IPR012340">
    <property type="entry name" value="NA-bd_OB-fold"/>
</dbReference>
<keyword evidence="3" id="KW-1185">Reference proteome</keyword>
<dbReference type="Pfam" id="PF00773">
    <property type="entry name" value="RNB"/>
    <property type="match status" value="1"/>
</dbReference>
<dbReference type="InterPro" id="IPR001900">
    <property type="entry name" value="RNase_II/R"/>
</dbReference>
<dbReference type="EMBL" id="FODY01000011">
    <property type="protein sequence ID" value="SEP14463.1"/>
    <property type="molecule type" value="Genomic_DNA"/>
</dbReference>
<dbReference type="PANTHER" id="PTHR23355:SF37">
    <property type="entry name" value="EXORIBONUCLEASE 2"/>
    <property type="match status" value="1"/>
</dbReference>
<dbReference type="OrthoDB" id="9764149at2"/>
<evidence type="ECO:0000259" key="1">
    <source>
        <dbReference type="SMART" id="SM00955"/>
    </source>
</evidence>
<name>A0A1H8VGP4_9FIRM</name>
<gene>
    <name evidence="2" type="ORF">SAMN04490178_11177</name>
</gene>
<dbReference type="InterPro" id="IPR040596">
    <property type="entry name" value="RNase_II_C_S1"/>
</dbReference>
<dbReference type="GO" id="GO:0006402">
    <property type="term" value="P:mRNA catabolic process"/>
    <property type="evidence" value="ECO:0007669"/>
    <property type="project" value="TreeGrafter"/>
</dbReference>
<dbReference type="RefSeq" id="WP_091746877.1">
    <property type="nucleotide sequence ID" value="NZ_FODY01000011.1"/>
</dbReference>
<protein>
    <submittedName>
        <fullName evidence="2">Exoribonuclease-2</fullName>
    </submittedName>
</protein>
<dbReference type="STRING" id="112903.SAMN04490178_11177"/>
<feature type="domain" description="RNB" evidence="1">
    <location>
        <begin position="52"/>
        <end position="385"/>
    </location>
</feature>
<organism evidence="2 3">
    <name type="scientific">Propionispora vibrioides</name>
    <dbReference type="NCBI Taxonomy" id="112903"/>
    <lineage>
        <taxon>Bacteria</taxon>
        <taxon>Bacillati</taxon>
        <taxon>Bacillota</taxon>
        <taxon>Negativicutes</taxon>
        <taxon>Selenomonadales</taxon>
        <taxon>Sporomusaceae</taxon>
        <taxon>Propionispora</taxon>
    </lineage>
</organism>
<dbReference type="AlphaFoldDB" id="A0A1H8VGP4"/>
<dbReference type="Pfam" id="PF18614">
    <property type="entry name" value="RNase_II_C_S1"/>
    <property type="match status" value="1"/>
</dbReference>
<proteinExistence type="predicted"/>
<dbReference type="InterPro" id="IPR050180">
    <property type="entry name" value="RNR_Ribonuclease"/>
</dbReference>
<dbReference type="GO" id="GO:0005829">
    <property type="term" value="C:cytosol"/>
    <property type="evidence" value="ECO:0007669"/>
    <property type="project" value="TreeGrafter"/>
</dbReference>
<dbReference type="PANTHER" id="PTHR23355">
    <property type="entry name" value="RIBONUCLEASE"/>
    <property type="match status" value="1"/>
</dbReference>
<sequence>MSSNNDKHHRSRLQRIAHQVMIERGLFPDFSAQVIDELNKLDENTPKLEASIHDLRDLLWCSIDNDDSNDLDQLTVASMQPGKAVKILVAIADVDALVKKSSAIDEHAQHNTTSIYTAAQIFPMLPEKLSYDLTSLNVDSDRLAIVVEIVLGGNGTILSSDIYRAMVRNHAKLAYNSVAAWLDGVASMPPAIAAIPGLAENIRIQHQVAQKLKALRHMHGALDFETIEARPVFDIDEIKDLEVEKRNSAKELIEDFMIAANGVTARYLEAKKFPSLRRVVRTPKKWERIVEIALNHNFDLPKQADSKALEAFLAIQQKADPLRFPDLSLSIIKLLGAGEYVVEVPGEKSVGHFGLAVKDYAHSTAPNRRYPDLITQRLLKAALANSPVPYQLDELKLLARHCTEAENVAQKVERQVGKSAAAILLQSRIGEKFDAFVTGSSEKGTWVRLLHPPVEGKLADHFIGEAVGHRVRVKLVHTDIEQGHIDFKKI</sequence>
<dbReference type="SUPFAM" id="SSF50249">
    <property type="entry name" value="Nucleic acid-binding proteins"/>
    <property type="match status" value="1"/>
</dbReference>
<dbReference type="SMART" id="SM00955">
    <property type="entry name" value="RNB"/>
    <property type="match status" value="1"/>
</dbReference>